<dbReference type="OrthoDB" id="10064612at2759"/>
<feature type="non-terminal residue" evidence="2">
    <location>
        <position position="247"/>
    </location>
</feature>
<organism evidence="2 3">
    <name type="scientific">Candidula unifasciata</name>
    <dbReference type="NCBI Taxonomy" id="100452"/>
    <lineage>
        <taxon>Eukaryota</taxon>
        <taxon>Metazoa</taxon>
        <taxon>Spiralia</taxon>
        <taxon>Lophotrochozoa</taxon>
        <taxon>Mollusca</taxon>
        <taxon>Gastropoda</taxon>
        <taxon>Heterobranchia</taxon>
        <taxon>Euthyneura</taxon>
        <taxon>Panpulmonata</taxon>
        <taxon>Eupulmonata</taxon>
        <taxon>Stylommatophora</taxon>
        <taxon>Helicina</taxon>
        <taxon>Helicoidea</taxon>
        <taxon>Geomitridae</taxon>
        <taxon>Candidula</taxon>
    </lineage>
</organism>
<evidence type="ECO:0000256" key="1">
    <source>
        <dbReference type="SAM" id="Coils"/>
    </source>
</evidence>
<dbReference type="AlphaFoldDB" id="A0A8S3ZKY7"/>
<evidence type="ECO:0000313" key="2">
    <source>
        <dbReference type="EMBL" id="CAG5130163.1"/>
    </source>
</evidence>
<dbReference type="EMBL" id="CAJHNH020003879">
    <property type="protein sequence ID" value="CAG5130163.1"/>
    <property type="molecule type" value="Genomic_DNA"/>
</dbReference>
<keyword evidence="3" id="KW-1185">Reference proteome</keyword>
<comment type="caution">
    <text evidence="2">The sequence shown here is derived from an EMBL/GenBank/DDBJ whole genome shotgun (WGS) entry which is preliminary data.</text>
</comment>
<accession>A0A8S3ZKY7</accession>
<gene>
    <name evidence="2" type="ORF">CUNI_LOCUS15721</name>
</gene>
<protein>
    <submittedName>
        <fullName evidence="2">Uncharacterized protein</fullName>
    </submittedName>
</protein>
<evidence type="ECO:0000313" key="3">
    <source>
        <dbReference type="Proteomes" id="UP000678393"/>
    </source>
</evidence>
<keyword evidence="1" id="KW-0175">Coiled coil</keyword>
<feature type="coiled-coil region" evidence="1">
    <location>
        <begin position="22"/>
        <end position="207"/>
    </location>
</feature>
<dbReference type="Proteomes" id="UP000678393">
    <property type="component" value="Unassembled WGS sequence"/>
</dbReference>
<reference evidence="2" key="1">
    <citation type="submission" date="2021-04" db="EMBL/GenBank/DDBJ databases">
        <authorList>
            <consortium name="Molecular Ecology Group"/>
        </authorList>
    </citation>
    <scope>NUCLEOTIDE SEQUENCE</scope>
</reference>
<name>A0A8S3ZKY7_9EUPU</name>
<sequence>MQKLKEQLKKKDTELCNILVTLQEREESLQTVKKSKEELQIKVSSLLDEIVNKEEQLKESSLRISAVQDDKHRLEKLLKGLEHEFNSLQIAKDSITLDMTEAAKRLEAQLQKEKQETESTQILLEEERNKLKTCKDKLAETSALVENLRNSKDSLMMEKTDIEMQLDLEKLQINNLLTEKTEDKEEINKLTAEISSLKKKLEKESHCRVQAQDEAETLRLQMKTCLLERDDHFEEIRYMKDEIFSKQ</sequence>
<proteinExistence type="predicted"/>